<dbReference type="EMBL" id="MU004184">
    <property type="protein sequence ID" value="KAF2499833.1"/>
    <property type="molecule type" value="Genomic_DNA"/>
</dbReference>
<name>A0A6A6R7W7_9PEZI</name>
<sequence length="124" mass="13880">MIFVVRRAYRAVRRRVARAYRATTTPVARYVVEHPIRTTAHIARAVMILYPGAMVGPVWILKLGLGRSRAAMIASLIRSYAVLGPAGRLFAILQTAAIAGPREVMQYAGFRLLNQIQEEWGLFL</sequence>
<accession>A0A6A6R7W7</accession>
<dbReference type="AlphaFoldDB" id="A0A6A6R7W7"/>
<organism evidence="1 2">
    <name type="scientific">Lophium mytilinum</name>
    <dbReference type="NCBI Taxonomy" id="390894"/>
    <lineage>
        <taxon>Eukaryota</taxon>
        <taxon>Fungi</taxon>
        <taxon>Dikarya</taxon>
        <taxon>Ascomycota</taxon>
        <taxon>Pezizomycotina</taxon>
        <taxon>Dothideomycetes</taxon>
        <taxon>Pleosporomycetidae</taxon>
        <taxon>Mytilinidiales</taxon>
        <taxon>Mytilinidiaceae</taxon>
        <taxon>Lophium</taxon>
    </lineage>
</organism>
<keyword evidence="2" id="KW-1185">Reference proteome</keyword>
<evidence type="ECO:0000313" key="1">
    <source>
        <dbReference type="EMBL" id="KAF2499833.1"/>
    </source>
</evidence>
<protein>
    <submittedName>
        <fullName evidence="1">Uncharacterized protein</fullName>
    </submittedName>
</protein>
<gene>
    <name evidence="1" type="ORF">BU16DRAFT_284435</name>
</gene>
<dbReference type="OrthoDB" id="10361180at2759"/>
<dbReference type="Proteomes" id="UP000799750">
    <property type="component" value="Unassembled WGS sequence"/>
</dbReference>
<evidence type="ECO:0000313" key="2">
    <source>
        <dbReference type="Proteomes" id="UP000799750"/>
    </source>
</evidence>
<proteinExistence type="predicted"/>
<reference evidence="1" key="1">
    <citation type="journal article" date="2020" name="Stud. Mycol.">
        <title>101 Dothideomycetes genomes: a test case for predicting lifestyles and emergence of pathogens.</title>
        <authorList>
            <person name="Haridas S."/>
            <person name="Albert R."/>
            <person name="Binder M."/>
            <person name="Bloem J."/>
            <person name="Labutti K."/>
            <person name="Salamov A."/>
            <person name="Andreopoulos B."/>
            <person name="Baker S."/>
            <person name="Barry K."/>
            <person name="Bills G."/>
            <person name="Bluhm B."/>
            <person name="Cannon C."/>
            <person name="Castanera R."/>
            <person name="Culley D."/>
            <person name="Daum C."/>
            <person name="Ezra D."/>
            <person name="Gonzalez J."/>
            <person name="Henrissat B."/>
            <person name="Kuo A."/>
            <person name="Liang C."/>
            <person name="Lipzen A."/>
            <person name="Lutzoni F."/>
            <person name="Magnuson J."/>
            <person name="Mondo S."/>
            <person name="Nolan M."/>
            <person name="Ohm R."/>
            <person name="Pangilinan J."/>
            <person name="Park H.-J."/>
            <person name="Ramirez L."/>
            <person name="Alfaro M."/>
            <person name="Sun H."/>
            <person name="Tritt A."/>
            <person name="Yoshinaga Y."/>
            <person name="Zwiers L.-H."/>
            <person name="Turgeon B."/>
            <person name="Goodwin S."/>
            <person name="Spatafora J."/>
            <person name="Crous P."/>
            <person name="Grigoriev I."/>
        </authorList>
    </citation>
    <scope>NUCLEOTIDE SEQUENCE</scope>
    <source>
        <strain evidence="1">CBS 269.34</strain>
    </source>
</reference>